<evidence type="ECO:0000313" key="2">
    <source>
        <dbReference type="Proteomes" id="UP000345637"/>
    </source>
</evidence>
<dbReference type="EC" id="2.1.1.-" evidence="1"/>
<dbReference type="GO" id="GO:0032259">
    <property type="term" value="P:methylation"/>
    <property type="evidence" value="ECO:0007669"/>
    <property type="project" value="UniProtKB-KW"/>
</dbReference>
<keyword evidence="1" id="KW-0489">Methyltransferase</keyword>
<gene>
    <name evidence="1" type="primary">cmoB_2</name>
    <name evidence="1" type="ORF">NCTC12998_00812</name>
</gene>
<dbReference type="AlphaFoldDB" id="A0A485AD09"/>
<accession>A0A485AD09</accession>
<name>A0A485AD09_RAOPL</name>
<evidence type="ECO:0000313" key="1">
    <source>
        <dbReference type="EMBL" id="VFS58540.1"/>
    </source>
</evidence>
<dbReference type="Pfam" id="PF08003">
    <property type="entry name" value="Methyltransf_9"/>
    <property type="match status" value="1"/>
</dbReference>
<dbReference type="EMBL" id="CAADJE010000012">
    <property type="protein sequence ID" value="VFS58540.1"/>
    <property type="molecule type" value="Genomic_DNA"/>
</dbReference>
<dbReference type="InterPro" id="IPR027555">
    <property type="entry name" value="Mo5U34_MeTrfas-like"/>
</dbReference>
<keyword evidence="1" id="KW-0808">Transferase</keyword>
<proteinExistence type="predicted"/>
<dbReference type="Proteomes" id="UP000345637">
    <property type="component" value="Unassembled WGS sequence"/>
</dbReference>
<reference evidence="1 2" key="1">
    <citation type="submission" date="2019-03" db="EMBL/GenBank/DDBJ databases">
        <authorList>
            <consortium name="Pathogen Informatics"/>
        </authorList>
    </citation>
    <scope>NUCLEOTIDE SEQUENCE [LARGE SCALE GENOMIC DNA]</scope>
    <source>
        <strain evidence="1 2">NCTC12998</strain>
    </source>
</reference>
<organism evidence="1 2">
    <name type="scientific">Raoultella planticola</name>
    <name type="common">Klebsiella planticola</name>
    <dbReference type="NCBI Taxonomy" id="575"/>
    <lineage>
        <taxon>Bacteria</taxon>
        <taxon>Pseudomonadati</taxon>
        <taxon>Pseudomonadota</taxon>
        <taxon>Gammaproteobacteria</taxon>
        <taxon>Enterobacterales</taxon>
        <taxon>Enterobacteriaceae</taxon>
        <taxon>Klebsiella/Raoultella group</taxon>
        <taxon>Raoultella</taxon>
    </lineage>
</organism>
<protein>
    <submittedName>
        <fullName evidence="1">tRNA (Mo5U34)-methyltransferase</fullName>
        <ecNumber evidence="1">2.1.1.-</ecNumber>
    </submittedName>
</protein>
<sequence length="141" mass="15740">MVEGDENTVLVPGDRYAQMRNVYFIPSAAALKMWLEKCGFVDVRIVDVCATTTEEQRRTEWMITESLADFLDPDDSGKTLEGYPAPVRAVIIANKPRNPAVAGEKVSRLQIKVKKRPLLKLQGPGTGNHHIGRHDVQQKTV</sequence>
<dbReference type="GO" id="GO:0008168">
    <property type="term" value="F:methyltransferase activity"/>
    <property type="evidence" value="ECO:0007669"/>
    <property type="project" value="UniProtKB-KW"/>
</dbReference>